<dbReference type="AlphaFoldDB" id="A0A0F9G3P4"/>
<dbReference type="EMBL" id="LAZR01019242">
    <property type="protein sequence ID" value="KKL93248.1"/>
    <property type="molecule type" value="Genomic_DNA"/>
</dbReference>
<accession>A0A0F9G3P4</accession>
<reference evidence="1" key="1">
    <citation type="journal article" date="2015" name="Nature">
        <title>Complex archaea that bridge the gap between prokaryotes and eukaryotes.</title>
        <authorList>
            <person name="Spang A."/>
            <person name="Saw J.H."/>
            <person name="Jorgensen S.L."/>
            <person name="Zaremba-Niedzwiedzka K."/>
            <person name="Martijn J."/>
            <person name="Lind A.E."/>
            <person name="van Eijk R."/>
            <person name="Schleper C."/>
            <person name="Guy L."/>
            <person name="Ettema T.J."/>
        </authorList>
    </citation>
    <scope>NUCLEOTIDE SEQUENCE</scope>
</reference>
<gene>
    <name evidence="1" type="ORF">LCGC14_1876570</name>
</gene>
<evidence type="ECO:0000313" key="1">
    <source>
        <dbReference type="EMBL" id="KKL93248.1"/>
    </source>
</evidence>
<comment type="caution">
    <text evidence="1">The sequence shown here is derived from an EMBL/GenBank/DDBJ whole genome shotgun (WGS) entry which is preliminary data.</text>
</comment>
<proteinExistence type="predicted"/>
<sequence length="248" mass="28380">MIMLLITISSSMVSAFGQFETYENLEYGFSIEYSSGWIIDDDLPQKNPWIEIVAILPDQDYWSKGIYVNLWKNYFTVTPQEHLERHNENALTWCSSRSVENDGFTCGNYLLLNVEPTLVDDKEAYLLEEVWTRIDNDKSSEVLLYNLQVFDGNDIWTVLSESVKDELNESDNFLIKVIDSFALLQNTSQEMQETIILSPLKQLKNGILPQDIKCKEGLILTIKISDGSPACVKSETKAKLIERGWASN</sequence>
<protein>
    <submittedName>
        <fullName evidence="1">Uncharacterized protein</fullName>
    </submittedName>
</protein>
<name>A0A0F9G3P4_9ZZZZ</name>
<organism evidence="1">
    <name type="scientific">marine sediment metagenome</name>
    <dbReference type="NCBI Taxonomy" id="412755"/>
    <lineage>
        <taxon>unclassified sequences</taxon>
        <taxon>metagenomes</taxon>
        <taxon>ecological metagenomes</taxon>
    </lineage>
</organism>